<sequence length="79" mass="8489">MFVGASGRGAITNGVGCQGPPQFVHGVDRRASSWICHEGCQSTSVAPEDHQNENPPGADEEADAVPVRGWGWSPWRMKE</sequence>
<evidence type="ECO:0000313" key="2">
    <source>
        <dbReference type="EMBL" id="GBL64128.1"/>
    </source>
</evidence>
<organism evidence="2 3">
    <name type="scientific">Araneus ventricosus</name>
    <name type="common">Orbweaver spider</name>
    <name type="synonym">Epeira ventricosa</name>
    <dbReference type="NCBI Taxonomy" id="182803"/>
    <lineage>
        <taxon>Eukaryota</taxon>
        <taxon>Metazoa</taxon>
        <taxon>Ecdysozoa</taxon>
        <taxon>Arthropoda</taxon>
        <taxon>Chelicerata</taxon>
        <taxon>Arachnida</taxon>
        <taxon>Araneae</taxon>
        <taxon>Araneomorphae</taxon>
        <taxon>Entelegynae</taxon>
        <taxon>Araneoidea</taxon>
        <taxon>Araneidae</taxon>
        <taxon>Araneus</taxon>
    </lineage>
</organism>
<dbReference type="Proteomes" id="UP000499080">
    <property type="component" value="Unassembled WGS sequence"/>
</dbReference>
<proteinExistence type="predicted"/>
<evidence type="ECO:0000256" key="1">
    <source>
        <dbReference type="SAM" id="MobiDB-lite"/>
    </source>
</evidence>
<protein>
    <submittedName>
        <fullName evidence="2">Uncharacterized protein</fullName>
    </submittedName>
</protein>
<keyword evidence="3" id="KW-1185">Reference proteome</keyword>
<comment type="caution">
    <text evidence="2">The sequence shown here is derived from an EMBL/GenBank/DDBJ whole genome shotgun (WGS) entry which is preliminary data.</text>
</comment>
<dbReference type="AlphaFoldDB" id="A0A4Y1ZRS7"/>
<reference evidence="2 3" key="1">
    <citation type="journal article" date="2019" name="Sci. Rep.">
        <title>Orb-weaving spider Araneus ventricosus genome elucidates the spidroin gene catalogue.</title>
        <authorList>
            <person name="Kono N."/>
            <person name="Nakamura H."/>
            <person name="Ohtoshi R."/>
            <person name="Moran D.A.P."/>
            <person name="Shinohara A."/>
            <person name="Yoshida Y."/>
            <person name="Fujiwara M."/>
            <person name="Mori M."/>
            <person name="Tomita M."/>
            <person name="Arakawa K."/>
        </authorList>
    </citation>
    <scope>NUCLEOTIDE SEQUENCE [LARGE SCALE GENOMIC DNA]</scope>
</reference>
<accession>A0A4Y1ZRS7</accession>
<evidence type="ECO:0000313" key="3">
    <source>
        <dbReference type="Proteomes" id="UP000499080"/>
    </source>
</evidence>
<dbReference type="EMBL" id="BGPR01077112">
    <property type="protein sequence ID" value="GBL64128.1"/>
    <property type="molecule type" value="Genomic_DNA"/>
</dbReference>
<name>A0A4Y1ZRS7_ARAVE</name>
<feature type="region of interest" description="Disordered" evidence="1">
    <location>
        <begin position="44"/>
        <end position="79"/>
    </location>
</feature>
<feature type="region of interest" description="Disordered" evidence="1">
    <location>
        <begin position="1"/>
        <end position="20"/>
    </location>
</feature>
<gene>
    <name evidence="2" type="ORF">AVEN_122377_1</name>
</gene>